<dbReference type="KEGG" id="asau:88172846"/>
<reference evidence="1 2" key="1">
    <citation type="submission" date="2023-10" db="EMBL/GenBank/DDBJ databases">
        <title>Draft Genome Sequence of Candida saopaulonensis from a very Premature Infant with Sepsis.</title>
        <authorList>
            <person name="Ning Y."/>
            <person name="Dai R."/>
            <person name="Xiao M."/>
            <person name="Xu Y."/>
            <person name="Yan Q."/>
            <person name="Zhang L."/>
        </authorList>
    </citation>
    <scope>NUCLEOTIDE SEQUENCE [LARGE SCALE GENOMIC DNA]</scope>
    <source>
        <strain evidence="1 2">19XY460</strain>
    </source>
</reference>
<dbReference type="GO" id="GO:0008641">
    <property type="term" value="F:ubiquitin-like modifier activating enzyme activity"/>
    <property type="evidence" value="ECO:0007669"/>
    <property type="project" value="InterPro"/>
</dbReference>
<evidence type="ECO:0000313" key="2">
    <source>
        <dbReference type="Proteomes" id="UP001338582"/>
    </source>
</evidence>
<keyword evidence="2" id="KW-1185">Reference proteome</keyword>
<dbReference type="EMBL" id="CP138895">
    <property type="protein sequence ID" value="WPK24507.1"/>
    <property type="molecule type" value="Genomic_DNA"/>
</dbReference>
<dbReference type="Proteomes" id="UP001338582">
    <property type="component" value="Chromosome 2"/>
</dbReference>
<accession>A0AAX4H959</accession>
<sequence>MHGMFSYIFTDLIEHKSAKEHETGNQPRVAGTAINGVKTIVDVKLNLEETKELVTVVDKYSPLAAIFNSGKLKSQLNRRQLKKLSSCLPLIFALFHIERPVDPEVCIDIELLKKHATIACETLDLSPDIITDEYLALFSRNAYAEFAPTAAIIGGILAQDVIQYLGGKDSPINNCVVFDAHRSEIPIYYL</sequence>
<dbReference type="RefSeq" id="XP_062876890.1">
    <property type="nucleotide sequence ID" value="XM_063020820.1"/>
</dbReference>
<dbReference type="SUPFAM" id="SSF69572">
    <property type="entry name" value="Activating enzymes of the ubiquitin-like proteins"/>
    <property type="match status" value="1"/>
</dbReference>
<dbReference type="InterPro" id="IPR035985">
    <property type="entry name" value="Ubiquitin-activating_enz"/>
</dbReference>
<dbReference type="GeneID" id="88172846"/>
<dbReference type="AlphaFoldDB" id="A0AAX4H959"/>
<organism evidence="1 2">
    <name type="scientific">Australozyma saopauloensis</name>
    <dbReference type="NCBI Taxonomy" id="291208"/>
    <lineage>
        <taxon>Eukaryota</taxon>
        <taxon>Fungi</taxon>
        <taxon>Dikarya</taxon>
        <taxon>Ascomycota</taxon>
        <taxon>Saccharomycotina</taxon>
        <taxon>Pichiomycetes</taxon>
        <taxon>Metschnikowiaceae</taxon>
        <taxon>Australozyma</taxon>
    </lineage>
</organism>
<name>A0AAX4H959_9ASCO</name>
<evidence type="ECO:0000313" key="1">
    <source>
        <dbReference type="EMBL" id="WPK24507.1"/>
    </source>
</evidence>
<evidence type="ECO:0008006" key="3">
    <source>
        <dbReference type="Google" id="ProtNLM"/>
    </source>
</evidence>
<protein>
    <recommendedName>
        <fullName evidence="3">THIF-type NAD/FAD binding fold domain-containing protein</fullName>
    </recommendedName>
</protein>
<dbReference type="Gene3D" id="3.40.50.720">
    <property type="entry name" value="NAD(P)-binding Rossmann-like Domain"/>
    <property type="match status" value="1"/>
</dbReference>
<proteinExistence type="predicted"/>
<gene>
    <name evidence="1" type="ORF">PUMCH_001781</name>
</gene>